<protein>
    <submittedName>
        <fullName evidence="1">Uncharacterized protein</fullName>
    </submittedName>
</protein>
<gene>
    <name evidence="1" type="ORF">PVAND_016841</name>
</gene>
<dbReference type="AlphaFoldDB" id="A0A9J6BHK0"/>
<dbReference type="Proteomes" id="UP001107558">
    <property type="component" value="Chromosome 4"/>
</dbReference>
<evidence type="ECO:0000313" key="2">
    <source>
        <dbReference type="Proteomes" id="UP001107558"/>
    </source>
</evidence>
<name>A0A9J6BHK0_POLVA</name>
<reference evidence="1" key="1">
    <citation type="submission" date="2021-03" db="EMBL/GenBank/DDBJ databases">
        <title>Chromosome level genome of the anhydrobiotic midge Polypedilum vanderplanki.</title>
        <authorList>
            <person name="Yoshida Y."/>
            <person name="Kikawada T."/>
            <person name="Gusev O."/>
        </authorList>
    </citation>
    <scope>NUCLEOTIDE SEQUENCE</scope>
    <source>
        <strain evidence="1">NIAS01</strain>
        <tissue evidence="1">Whole body or cell culture</tissue>
    </source>
</reference>
<comment type="caution">
    <text evidence="1">The sequence shown here is derived from an EMBL/GenBank/DDBJ whole genome shotgun (WGS) entry which is preliminary data.</text>
</comment>
<accession>A0A9J6BHK0</accession>
<keyword evidence="2" id="KW-1185">Reference proteome</keyword>
<proteinExistence type="predicted"/>
<dbReference type="EMBL" id="JADBJN010000004">
    <property type="protein sequence ID" value="KAG5668934.1"/>
    <property type="molecule type" value="Genomic_DNA"/>
</dbReference>
<sequence length="117" mass="14064">MEVDMIEEEISEQQSNQFPAIKTHDEIRILVKETIREYFDKFIIKEGGKYKCYWPAYINSQLKRTLDSVRTKNNHIQNKTDAMYRTFFCGSRNQNLNSKAHLDRYLKTAKHMRNLEK</sequence>
<organism evidence="1 2">
    <name type="scientific">Polypedilum vanderplanki</name>
    <name type="common">Sleeping chironomid midge</name>
    <dbReference type="NCBI Taxonomy" id="319348"/>
    <lineage>
        <taxon>Eukaryota</taxon>
        <taxon>Metazoa</taxon>
        <taxon>Ecdysozoa</taxon>
        <taxon>Arthropoda</taxon>
        <taxon>Hexapoda</taxon>
        <taxon>Insecta</taxon>
        <taxon>Pterygota</taxon>
        <taxon>Neoptera</taxon>
        <taxon>Endopterygota</taxon>
        <taxon>Diptera</taxon>
        <taxon>Nematocera</taxon>
        <taxon>Chironomoidea</taxon>
        <taxon>Chironomidae</taxon>
        <taxon>Chironominae</taxon>
        <taxon>Polypedilum</taxon>
        <taxon>Polypedilum</taxon>
    </lineage>
</organism>
<evidence type="ECO:0000313" key="1">
    <source>
        <dbReference type="EMBL" id="KAG5668934.1"/>
    </source>
</evidence>